<dbReference type="PANTHER" id="PTHR43047:SF72">
    <property type="entry name" value="OSMOSENSING HISTIDINE PROTEIN KINASE SLN1"/>
    <property type="match status" value="1"/>
</dbReference>
<keyword evidence="9 19" id="KW-0418">Kinase</keyword>
<evidence type="ECO:0000256" key="10">
    <source>
        <dbReference type="ARBA" id="ARBA00022840"/>
    </source>
</evidence>
<dbReference type="FunFam" id="1.10.287.130:FF:000120">
    <property type="entry name" value="RteA, two-component system histidine kinase, with response regulator receiver domain"/>
    <property type="match status" value="1"/>
</dbReference>
<gene>
    <name evidence="19" type="ORF">EVA_06333</name>
</gene>
<evidence type="ECO:0000256" key="13">
    <source>
        <dbReference type="SAM" id="Coils"/>
    </source>
</evidence>
<dbReference type="GO" id="GO:0005886">
    <property type="term" value="C:plasma membrane"/>
    <property type="evidence" value="ECO:0007669"/>
    <property type="project" value="UniProtKB-SubCell"/>
</dbReference>
<keyword evidence="7" id="KW-0808">Transferase</keyword>
<keyword evidence="6" id="KW-0597">Phosphoprotein</keyword>
<dbReference type="CDD" id="cd00082">
    <property type="entry name" value="HisKA"/>
    <property type="match status" value="1"/>
</dbReference>
<dbReference type="InterPro" id="IPR003661">
    <property type="entry name" value="HisK_dim/P_dom"/>
</dbReference>
<feature type="region of interest" description="Disordered" evidence="14">
    <location>
        <begin position="564"/>
        <end position="599"/>
    </location>
</feature>
<dbReference type="Gene3D" id="1.20.120.160">
    <property type="entry name" value="HPT domain"/>
    <property type="match status" value="1"/>
</dbReference>
<feature type="domain" description="Histidine kinase" evidence="16">
    <location>
        <begin position="344"/>
        <end position="558"/>
    </location>
</feature>
<dbReference type="Gene3D" id="3.40.50.2300">
    <property type="match status" value="1"/>
</dbReference>
<dbReference type="SUPFAM" id="SSF47226">
    <property type="entry name" value="Histidine-containing phosphotransfer domain, HPT domain"/>
    <property type="match status" value="1"/>
</dbReference>
<keyword evidence="13" id="KW-0175">Coiled coil</keyword>
<dbReference type="Pfam" id="PF00072">
    <property type="entry name" value="Response_reg"/>
    <property type="match status" value="1"/>
</dbReference>
<evidence type="ECO:0000256" key="2">
    <source>
        <dbReference type="ARBA" id="ARBA00004429"/>
    </source>
</evidence>
<dbReference type="PROSITE" id="PS50109">
    <property type="entry name" value="HIS_KIN"/>
    <property type="match status" value="1"/>
</dbReference>
<dbReference type="SUPFAM" id="SSF55874">
    <property type="entry name" value="ATPase domain of HSP90 chaperone/DNA topoisomerase II/histidine kinase"/>
    <property type="match status" value="1"/>
</dbReference>
<evidence type="ECO:0000256" key="1">
    <source>
        <dbReference type="ARBA" id="ARBA00000085"/>
    </source>
</evidence>
<comment type="caution">
    <text evidence="19">The sequence shown here is derived from an EMBL/GenBank/DDBJ whole genome shotgun (WGS) entry which is preliminary data.</text>
</comment>
<sequence length="874" mass="99130">MQTNDRSTQLKVALGYILLTILLFVSVGYIFHEMKSLTGTTNDETILSQRRHMTNQIIGQLYEASIIGQSLSTGQLEEYFRYQRTMKQANQALDSLRGLLTDSLQLARLDTVRRLFIDKEVNMRNLLLTIQNGGTDQMYQAHMDTLIAQQDSLLNLSHVRKKVVTHTNSYVIHKKKKGFFKRLGEVFVPGKEDSTHVQNVIQEEYTDTITEAFNPVDTVASLLKDIQRRVHSSHQEQLLKITQRTQNLRLIGLRLSQKVNQLLNTIEEEEQALAEQKNQQEEEIRRHSARTVAGIAIVAVILAIAFLVFIWRDITRSVHYRHELEKAKRRAEDLLVAREKLMLTITHDIKAPVGSILGYIDLLERITHEERQRFYLDNMQSSANHLLSLVKSLLDFHRLDAHKMEIHPISFNPQQLFDTIYISFKPMAAAKQLELHYDCSISLNHVYTGDPFRIRQIVENLLSNALKFTSEGSITLHVYLQGDQLFFSIRDTGCGISGEEQQRIFQEFTRLHSAQGQEGFGLGLAITRKLVQLLGGEITLESEAGRGSCFRVHLPLPKATELETNEATAPADAALSAPATAPTGSPRSADQETVEEENNEPIRLLMIDDDRIQLQLTTAMLDHPGIQVVGCQFPEELFTHLKKQTFDILLTDIQMPALNGFDLLKILRQQQIPGTLTLPVIALTARSDMDEPYFLQHGFAGCLHKPFTQQELLDTIVVAVGRPLPSGNPQADLRTNAPSETKDTEEIPWAEGKSGNLTDKQPDPPLNFSSLTAFSADDPEAAKEIIRTFLSETEKNRQRMKTALEAGQMTEITEAAHKLLPLFTMLNAVRCVPILTWMEKRRGTTELTDEAREKTRFVLQEVERVLDEGEKHFR</sequence>
<dbReference type="InterPro" id="IPR004358">
    <property type="entry name" value="Sig_transdc_His_kin-like_C"/>
</dbReference>
<dbReference type="Gene3D" id="1.10.287.130">
    <property type="match status" value="1"/>
</dbReference>
<name>J9GSH0_9ZZZZ</name>
<evidence type="ECO:0000256" key="6">
    <source>
        <dbReference type="ARBA" id="ARBA00022553"/>
    </source>
</evidence>
<keyword evidence="8 15" id="KW-0812">Transmembrane</keyword>
<dbReference type="SUPFAM" id="SSF52172">
    <property type="entry name" value="CheY-like"/>
    <property type="match status" value="1"/>
</dbReference>
<evidence type="ECO:0000256" key="11">
    <source>
        <dbReference type="ARBA" id="ARBA00022989"/>
    </source>
</evidence>
<dbReference type="Pfam" id="PF00512">
    <property type="entry name" value="HisKA"/>
    <property type="match status" value="1"/>
</dbReference>
<evidence type="ECO:0000256" key="4">
    <source>
        <dbReference type="ARBA" id="ARBA00022475"/>
    </source>
</evidence>
<dbReference type="Gene3D" id="3.30.565.10">
    <property type="entry name" value="Histidine kinase-like ATPase, C-terminal domain"/>
    <property type="match status" value="1"/>
</dbReference>
<dbReference type="InterPro" id="IPR036890">
    <property type="entry name" value="HATPase_C_sf"/>
</dbReference>
<feature type="domain" description="HPt" evidence="18">
    <location>
        <begin position="778"/>
        <end position="874"/>
    </location>
</feature>
<dbReference type="InterPro" id="IPR036641">
    <property type="entry name" value="HPT_dom_sf"/>
</dbReference>
<dbReference type="SUPFAM" id="SSF47384">
    <property type="entry name" value="Homodimeric domain of signal transducing histidine kinase"/>
    <property type="match status" value="1"/>
</dbReference>
<dbReference type="PROSITE" id="PS50894">
    <property type="entry name" value="HPT"/>
    <property type="match status" value="1"/>
</dbReference>
<feature type="coiled-coil region" evidence="13">
    <location>
        <begin position="256"/>
        <end position="290"/>
    </location>
</feature>
<keyword evidence="11 15" id="KW-1133">Transmembrane helix</keyword>
<dbReference type="InterPro" id="IPR003594">
    <property type="entry name" value="HATPase_dom"/>
</dbReference>
<accession>J9GSH0</accession>
<feature type="transmembrane region" description="Helical" evidence="15">
    <location>
        <begin position="12"/>
        <end position="31"/>
    </location>
</feature>
<comment type="catalytic activity">
    <reaction evidence="1">
        <text>ATP + protein L-histidine = ADP + protein N-phospho-L-histidine.</text>
        <dbReference type="EC" id="2.7.13.3"/>
    </reaction>
</comment>
<organism evidence="19">
    <name type="scientific">gut metagenome</name>
    <dbReference type="NCBI Taxonomy" id="749906"/>
    <lineage>
        <taxon>unclassified sequences</taxon>
        <taxon>metagenomes</taxon>
        <taxon>organismal metagenomes</taxon>
    </lineage>
</organism>
<evidence type="ECO:0000259" key="17">
    <source>
        <dbReference type="PROSITE" id="PS50110"/>
    </source>
</evidence>
<dbReference type="PROSITE" id="PS50110">
    <property type="entry name" value="RESPONSE_REGULATORY"/>
    <property type="match status" value="1"/>
</dbReference>
<evidence type="ECO:0000259" key="16">
    <source>
        <dbReference type="PROSITE" id="PS50109"/>
    </source>
</evidence>
<evidence type="ECO:0000256" key="5">
    <source>
        <dbReference type="ARBA" id="ARBA00022519"/>
    </source>
</evidence>
<evidence type="ECO:0000256" key="7">
    <source>
        <dbReference type="ARBA" id="ARBA00022679"/>
    </source>
</evidence>
<feature type="region of interest" description="Disordered" evidence="14">
    <location>
        <begin position="725"/>
        <end position="768"/>
    </location>
</feature>
<dbReference type="FunFam" id="3.30.565.10:FF:000010">
    <property type="entry name" value="Sensor histidine kinase RcsC"/>
    <property type="match status" value="1"/>
</dbReference>
<dbReference type="AlphaFoldDB" id="J9GSH0"/>
<evidence type="ECO:0000256" key="8">
    <source>
        <dbReference type="ARBA" id="ARBA00022692"/>
    </source>
</evidence>
<dbReference type="InterPro" id="IPR036097">
    <property type="entry name" value="HisK_dim/P_sf"/>
</dbReference>
<dbReference type="EMBL" id="AMCI01001438">
    <property type="protein sequence ID" value="EJX05558.1"/>
    <property type="molecule type" value="Genomic_DNA"/>
</dbReference>
<keyword evidence="10" id="KW-0067">ATP-binding</keyword>
<evidence type="ECO:0000256" key="14">
    <source>
        <dbReference type="SAM" id="MobiDB-lite"/>
    </source>
</evidence>
<feature type="compositionally biased region" description="Low complexity" evidence="14">
    <location>
        <begin position="567"/>
        <end position="588"/>
    </location>
</feature>
<keyword evidence="10" id="KW-0547">Nucleotide-binding</keyword>
<dbReference type="InterPro" id="IPR001789">
    <property type="entry name" value="Sig_transdc_resp-reg_receiver"/>
</dbReference>
<protein>
    <recommendedName>
        <fullName evidence="3">histidine kinase</fullName>
        <ecNumber evidence="3">2.7.13.3</ecNumber>
    </recommendedName>
</protein>
<dbReference type="GO" id="GO:0000155">
    <property type="term" value="F:phosphorelay sensor kinase activity"/>
    <property type="evidence" value="ECO:0007669"/>
    <property type="project" value="InterPro"/>
</dbReference>
<dbReference type="SMART" id="SM00387">
    <property type="entry name" value="HATPase_c"/>
    <property type="match status" value="1"/>
</dbReference>
<evidence type="ECO:0000313" key="19">
    <source>
        <dbReference type="EMBL" id="EJX05558.1"/>
    </source>
</evidence>
<dbReference type="InterPro" id="IPR005467">
    <property type="entry name" value="His_kinase_dom"/>
</dbReference>
<dbReference type="SMART" id="SM00388">
    <property type="entry name" value="HisKA"/>
    <property type="match status" value="1"/>
</dbReference>
<dbReference type="PRINTS" id="PR00344">
    <property type="entry name" value="BCTRLSENSOR"/>
</dbReference>
<dbReference type="InterPro" id="IPR011006">
    <property type="entry name" value="CheY-like_superfamily"/>
</dbReference>
<keyword evidence="4" id="KW-1003">Cell membrane</keyword>
<dbReference type="EC" id="2.7.13.3" evidence="3"/>
<keyword evidence="12 15" id="KW-0472">Membrane</keyword>
<dbReference type="Pfam" id="PF02518">
    <property type="entry name" value="HATPase_c"/>
    <property type="match status" value="1"/>
</dbReference>
<reference evidence="19" key="1">
    <citation type="journal article" date="2012" name="PLoS ONE">
        <title>Gene sets for utilization of primary and secondary nutrition supplies in the distal gut of endangered iberian lynx.</title>
        <authorList>
            <person name="Alcaide M."/>
            <person name="Messina E."/>
            <person name="Richter M."/>
            <person name="Bargiela R."/>
            <person name="Peplies J."/>
            <person name="Huws S.A."/>
            <person name="Newbold C.J."/>
            <person name="Golyshin P.N."/>
            <person name="Simon M.A."/>
            <person name="Lopez G."/>
            <person name="Yakimov M.M."/>
            <person name="Ferrer M."/>
        </authorList>
    </citation>
    <scope>NUCLEOTIDE SEQUENCE</scope>
</reference>
<evidence type="ECO:0000256" key="15">
    <source>
        <dbReference type="SAM" id="Phobius"/>
    </source>
</evidence>
<comment type="subcellular location">
    <subcellularLocation>
        <location evidence="2">Cell inner membrane</location>
        <topology evidence="2">Multi-pass membrane protein</topology>
    </subcellularLocation>
</comment>
<evidence type="ECO:0000256" key="12">
    <source>
        <dbReference type="ARBA" id="ARBA00023136"/>
    </source>
</evidence>
<evidence type="ECO:0000256" key="3">
    <source>
        <dbReference type="ARBA" id="ARBA00012438"/>
    </source>
</evidence>
<dbReference type="SMART" id="SM00448">
    <property type="entry name" value="REC"/>
    <property type="match status" value="1"/>
</dbReference>
<dbReference type="CDD" id="cd16922">
    <property type="entry name" value="HATPase_EvgS-ArcB-TorS-like"/>
    <property type="match status" value="1"/>
</dbReference>
<evidence type="ECO:0000256" key="9">
    <source>
        <dbReference type="ARBA" id="ARBA00022777"/>
    </source>
</evidence>
<feature type="transmembrane region" description="Helical" evidence="15">
    <location>
        <begin position="292"/>
        <end position="311"/>
    </location>
</feature>
<feature type="domain" description="Response regulatory" evidence="17">
    <location>
        <begin position="603"/>
        <end position="720"/>
    </location>
</feature>
<dbReference type="GO" id="GO:0009927">
    <property type="term" value="F:histidine phosphotransfer kinase activity"/>
    <property type="evidence" value="ECO:0007669"/>
    <property type="project" value="TreeGrafter"/>
</dbReference>
<evidence type="ECO:0000259" key="18">
    <source>
        <dbReference type="PROSITE" id="PS50894"/>
    </source>
</evidence>
<dbReference type="CDD" id="cd17546">
    <property type="entry name" value="REC_hyHK_CKI1_RcsC-like"/>
    <property type="match status" value="1"/>
</dbReference>
<dbReference type="InterPro" id="IPR008207">
    <property type="entry name" value="Sig_transdc_His_kin_Hpt_dom"/>
</dbReference>
<keyword evidence="5" id="KW-0997">Cell inner membrane</keyword>
<dbReference type="PANTHER" id="PTHR43047">
    <property type="entry name" value="TWO-COMPONENT HISTIDINE PROTEIN KINASE"/>
    <property type="match status" value="1"/>
</dbReference>
<proteinExistence type="predicted"/>